<organism evidence="7 8">
    <name type="scientific">Syncephalastrum racemosum</name>
    <name type="common">Filamentous fungus</name>
    <dbReference type="NCBI Taxonomy" id="13706"/>
    <lineage>
        <taxon>Eukaryota</taxon>
        <taxon>Fungi</taxon>
        <taxon>Fungi incertae sedis</taxon>
        <taxon>Mucoromycota</taxon>
        <taxon>Mucoromycotina</taxon>
        <taxon>Mucoromycetes</taxon>
        <taxon>Mucorales</taxon>
        <taxon>Syncephalastraceae</taxon>
        <taxon>Syncephalastrum</taxon>
    </lineage>
</organism>
<dbReference type="InterPro" id="IPR057348">
    <property type="entry name" value="TELO2_ARM"/>
</dbReference>
<name>A0A1X2HE72_SYNRA</name>
<dbReference type="InterPro" id="IPR019337">
    <property type="entry name" value="Telomere_length_regulation_dom"/>
</dbReference>
<dbReference type="GO" id="GO:0005829">
    <property type="term" value="C:cytosol"/>
    <property type="evidence" value="ECO:0007669"/>
    <property type="project" value="TreeGrafter"/>
</dbReference>
<reference evidence="7 8" key="1">
    <citation type="submission" date="2016-07" db="EMBL/GenBank/DDBJ databases">
        <title>Pervasive Adenine N6-methylation of Active Genes in Fungi.</title>
        <authorList>
            <consortium name="DOE Joint Genome Institute"/>
            <person name="Mondo S.J."/>
            <person name="Dannebaum R.O."/>
            <person name="Kuo R.C."/>
            <person name="Labutti K."/>
            <person name="Haridas S."/>
            <person name="Kuo A."/>
            <person name="Salamov A."/>
            <person name="Ahrendt S.R."/>
            <person name="Lipzen A."/>
            <person name="Sullivan W."/>
            <person name="Andreopoulos W.B."/>
            <person name="Clum A."/>
            <person name="Lindquist E."/>
            <person name="Daum C."/>
            <person name="Ramamoorthy G.K."/>
            <person name="Gryganskyi A."/>
            <person name="Culley D."/>
            <person name="Magnuson J.K."/>
            <person name="James T.Y."/>
            <person name="O'Malley M.A."/>
            <person name="Stajich J.E."/>
            <person name="Spatafora J.W."/>
            <person name="Visel A."/>
            <person name="Grigoriev I.V."/>
        </authorList>
    </citation>
    <scope>NUCLEOTIDE SEQUENCE [LARGE SCALE GENOMIC DNA]</scope>
    <source>
        <strain evidence="7 8">NRRL 2496</strain>
    </source>
</reference>
<accession>A0A1X2HE72</accession>
<dbReference type="InParanoid" id="A0A1X2HE72"/>
<feature type="domain" description="Telomere length regulation protein conserved" evidence="5">
    <location>
        <begin position="513"/>
        <end position="623"/>
    </location>
</feature>
<evidence type="ECO:0000259" key="5">
    <source>
        <dbReference type="Pfam" id="PF10193"/>
    </source>
</evidence>
<evidence type="ECO:0000256" key="3">
    <source>
        <dbReference type="ARBA" id="ARBA00022490"/>
    </source>
</evidence>
<dbReference type="Proteomes" id="UP000242180">
    <property type="component" value="Unassembled WGS sequence"/>
</dbReference>
<evidence type="ECO:0000256" key="2">
    <source>
        <dbReference type="ARBA" id="ARBA00006133"/>
    </source>
</evidence>
<dbReference type="FunCoup" id="A0A1X2HE72">
    <property type="interactions" value="27"/>
</dbReference>
<comment type="caution">
    <text evidence="7">The sequence shown here is derived from an EMBL/GenBank/DDBJ whole genome shotgun (WGS) entry which is preliminary data.</text>
</comment>
<sequence length="830" mass="93640">MDAIICDLRQRDQRTLESVTDLTTIRQCLNEPLVWHSQYPDLIKYSAWTRHITTLLQTIVPAWSVILEDRTSPERKALDQTLLTAPWTALPTALDCLSDGALLKQSVMTVYVDLLRVLTTGPSLDSFFSDPQKDTILVANALCSIPTKIANVLELDQVSHAWYLDTEYCPKLARRLANHPTSPLTPILLEKLIRQGYLETILPAIYPIALAQVRQEQNDVWVKLWDRLPMTDKVTSAMLSFLRHTLDETTLPRQARHFSLVFLDQERAAPFLLHAIQRPAKGADTLTLRFAVAAALFATSTQKELLEKQLSHASRSILQKTMARLIQIWTDPIFVQRHAFQEHTYTSSALLLIAGYLPREDLQQLLIECPIVAGVSLWFQGSDQATLKLGLAVAETISKLSDDEEMQFKSGILGKETDSYLFSIMDLVKKQDAFLPVEEEEEEDSVQVTLPSDDDESEEEVAELDPDALDDFDAASSSDEESDASDLEPYPMEDESDTEDGDAKAKRVKPRKPVYVVDLLAYMKDQDEPIKLEMALNSAAQVIRQRAGMGTELEESAQGLVNRLVGFPTSIEFEDMEEHLREALVALMVCAPEAAVPHSIDQIFNRNTSKSRVFVLLAAITLAVRELAGWKTLDVNKAIEEATDQTKRIDIKSPTTPVGQVTRVSRRAEVEKKQRENTRRNRLSGLAGRVFFFPLLTGWWQGAYGRKPYWIGNDPRVSERFVMTLNVILHSATNTPDKRSIVRSYLEFALTLRFANVTPQVTQALLMGVDIVVNVNYNGQEGLLVQDYTRELVQIKEWMEEIMERVQADELKQIALTILARLADVSSKAY</sequence>
<gene>
    <name evidence="7" type="ORF">BCR43DRAFT_489496</name>
</gene>
<dbReference type="PANTHER" id="PTHR15830">
    <property type="entry name" value="TELOMERE LENGTH REGULATION PROTEIN TEL2 FAMILY MEMBER"/>
    <property type="match status" value="1"/>
</dbReference>
<evidence type="ECO:0000256" key="1">
    <source>
        <dbReference type="ARBA" id="ARBA00004496"/>
    </source>
</evidence>
<comment type="similarity">
    <text evidence="2">Belongs to the TEL2 family.</text>
</comment>
<dbReference type="OMA" id="HAEELIY"/>
<evidence type="ECO:0000313" key="7">
    <source>
        <dbReference type="EMBL" id="ORY97265.1"/>
    </source>
</evidence>
<dbReference type="Pfam" id="PF10193">
    <property type="entry name" value="Telomere_reg-2"/>
    <property type="match status" value="1"/>
</dbReference>
<evidence type="ECO:0000259" key="6">
    <source>
        <dbReference type="Pfam" id="PF25320"/>
    </source>
</evidence>
<dbReference type="GO" id="GO:0051879">
    <property type="term" value="F:Hsp90 protein binding"/>
    <property type="evidence" value="ECO:0007669"/>
    <property type="project" value="TreeGrafter"/>
</dbReference>
<proteinExistence type="inferred from homology"/>
<dbReference type="Gene3D" id="1.25.40.720">
    <property type="entry name" value="Telomere length regulation protein 2, C-terminal domain"/>
    <property type="match status" value="2"/>
</dbReference>
<keyword evidence="3" id="KW-0963">Cytoplasm</keyword>
<feature type="domain" description="TELO2 ARM repeat" evidence="6">
    <location>
        <begin position="288"/>
        <end position="405"/>
    </location>
</feature>
<evidence type="ECO:0000313" key="8">
    <source>
        <dbReference type="Proteomes" id="UP000242180"/>
    </source>
</evidence>
<dbReference type="Pfam" id="PF25320">
    <property type="entry name" value="TELO2_ARM"/>
    <property type="match status" value="1"/>
</dbReference>
<protein>
    <submittedName>
        <fullName evidence="7">Telomere length regulation protein-domain-containing protein</fullName>
    </submittedName>
</protein>
<evidence type="ECO:0000256" key="4">
    <source>
        <dbReference type="SAM" id="MobiDB-lite"/>
    </source>
</evidence>
<dbReference type="InterPro" id="IPR038528">
    <property type="entry name" value="TEL2_C_sf"/>
</dbReference>
<comment type="subcellular location">
    <subcellularLocation>
        <location evidence="1">Cytoplasm</location>
    </subcellularLocation>
</comment>
<keyword evidence="8" id="KW-1185">Reference proteome</keyword>
<dbReference type="STRING" id="13706.A0A1X2HE72"/>
<dbReference type="EMBL" id="MCGN01000004">
    <property type="protein sequence ID" value="ORY97265.1"/>
    <property type="molecule type" value="Genomic_DNA"/>
</dbReference>
<feature type="region of interest" description="Disordered" evidence="4">
    <location>
        <begin position="436"/>
        <end position="507"/>
    </location>
</feature>
<dbReference type="GO" id="GO:0042162">
    <property type="term" value="F:telomeric DNA binding"/>
    <property type="evidence" value="ECO:0007669"/>
    <property type="project" value="TreeGrafter"/>
</dbReference>
<dbReference type="OrthoDB" id="10258062at2759"/>
<dbReference type="InterPro" id="IPR051970">
    <property type="entry name" value="TEL2_Regulation"/>
</dbReference>
<dbReference type="GO" id="GO:0051083">
    <property type="term" value="P:'de novo' cotranslational protein folding"/>
    <property type="evidence" value="ECO:0007669"/>
    <property type="project" value="TreeGrafter"/>
</dbReference>
<feature type="compositionally biased region" description="Acidic residues" evidence="4">
    <location>
        <begin position="452"/>
        <end position="500"/>
    </location>
</feature>
<dbReference type="PANTHER" id="PTHR15830:SF10">
    <property type="entry name" value="TELOMERE LENGTH REGULATION PROTEIN TEL2 HOMOLOG"/>
    <property type="match status" value="1"/>
</dbReference>
<dbReference type="AlphaFoldDB" id="A0A1X2HE72"/>